<comment type="caution">
    <text evidence="3">The sequence shown here is derived from an EMBL/GenBank/DDBJ whole genome shotgun (WGS) entry which is preliminary data.</text>
</comment>
<comment type="similarity">
    <text evidence="1">Belongs to the esterase D family.</text>
</comment>
<dbReference type="Proteomes" id="UP000323257">
    <property type="component" value="Unassembled WGS sequence"/>
</dbReference>
<dbReference type="PANTHER" id="PTHR40841">
    <property type="entry name" value="SIDEROPHORE TRIACETYLFUSARININE C ESTERASE"/>
    <property type="match status" value="1"/>
</dbReference>
<dbReference type="GO" id="GO:0016788">
    <property type="term" value="F:hydrolase activity, acting on ester bonds"/>
    <property type="evidence" value="ECO:0007669"/>
    <property type="project" value="TreeGrafter"/>
</dbReference>
<protein>
    <recommendedName>
        <fullName evidence="5">Alpha/beta superfamily hydrolase</fullName>
    </recommendedName>
</protein>
<keyword evidence="4" id="KW-1185">Reference proteome</keyword>
<evidence type="ECO:0000313" key="4">
    <source>
        <dbReference type="Proteomes" id="UP000323257"/>
    </source>
</evidence>
<dbReference type="InterPro" id="IPR000801">
    <property type="entry name" value="Esterase-like"/>
</dbReference>
<reference evidence="3 4" key="1">
    <citation type="submission" date="2019-07" db="EMBL/GenBank/DDBJ databases">
        <title>Genomic Encyclopedia of Type Strains, Phase III (KMG-III): the genomes of soil and plant-associated and newly described type strains.</title>
        <authorList>
            <person name="Whitman W."/>
        </authorList>
    </citation>
    <scope>NUCLEOTIDE SEQUENCE [LARGE SCALE GENOMIC DNA]</scope>
    <source>
        <strain evidence="3 4">BL24</strain>
    </source>
</reference>
<evidence type="ECO:0000313" key="3">
    <source>
        <dbReference type="EMBL" id="TYP72414.1"/>
    </source>
</evidence>
<sequence length="285" mass="30573">MHEAPYAAAAADMSSPGTAPATLPGTNAFEVTARANGRTYTIQVAIPCGDTPEQGFPVVYALDGGAIFPYFAQSQRLLAARSGVTGVVPAIIVGIGHPGEEAYPPARHYDFTLTADQAELPANPAGKAWPEQGGAALFQQFLEHELKPLIESRYAIDRSRQALFGHSLGGLFALHALFTQPSAFQTYIAGSPSIHWNERLLLEEERLFAEQALLSSVTARLYIAAGELERSHHSGMNANAAAMAERLARLASRGLEVRFDEIEDEGHLSVLLPLTGRALRFAGKP</sequence>
<dbReference type="AlphaFoldDB" id="A0A5S5BZC8"/>
<evidence type="ECO:0000256" key="2">
    <source>
        <dbReference type="ARBA" id="ARBA00022801"/>
    </source>
</evidence>
<dbReference type="EMBL" id="VNHS01000008">
    <property type="protein sequence ID" value="TYP72414.1"/>
    <property type="molecule type" value="Genomic_DNA"/>
</dbReference>
<dbReference type="PANTHER" id="PTHR40841:SF2">
    <property type="entry name" value="SIDEROPHORE-DEGRADING ESTERASE (EUROFUNG)"/>
    <property type="match status" value="1"/>
</dbReference>
<organism evidence="3 4">
    <name type="scientific">Paenibacillus methanolicus</name>
    <dbReference type="NCBI Taxonomy" id="582686"/>
    <lineage>
        <taxon>Bacteria</taxon>
        <taxon>Bacillati</taxon>
        <taxon>Bacillota</taxon>
        <taxon>Bacilli</taxon>
        <taxon>Bacillales</taxon>
        <taxon>Paenibacillaceae</taxon>
        <taxon>Paenibacillus</taxon>
    </lineage>
</organism>
<dbReference type="Pfam" id="PF00756">
    <property type="entry name" value="Esterase"/>
    <property type="match status" value="1"/>
</dbReference>
<dbReference type="InterPro" id="IPR052558">
    <property type="entry name" value="Siderophore_Hydrolase_D"/>
</dbReference>
<dbReference type="RefSeq" id="WP_246183486.1">
    <property type="nucleotide sequence ID" value="NZ_VNHS01000008.1"/>
</dbReference>
<name>A0A5S5BZC8_9BACL</name>
<evidence type="ECO:0008006" key="5">
    <source>
        <dbReference type="Google" id="ProtNLM"/>
    </source>
</evidence>
<dbReference type="Gene3D" id="3.40.50.1820">
    <property type="entry name" value="alpha/beta hydrolase"/>
    <property type="match status" value="1"/>
</dbReference>
<keyword evidence="2" id="KW-0378">Hydrolase</keyword>
<dbReference type="SUPFAM" id="SSF53474">
    <property type="entry name" value="alpha/beta-Hydrolases"/>
    <property type="match status" value="1"/>
</dbReference>
<dbReference type="InterPro" id="IPR029058">
    <property type="entry name" value="AB_hydrolase_fold"/>
</dbReference>
<gene>
    <name evidence="3" type="ORF">BCM02_10868</name>
</gene>
<accession>A0A5S5BZC8</accession>
<evidence type="ECO:0000256" key="1">
    <source>
        <dbReference type="ARBA" id="ARBA00005622"/>
    </source>
</evidence>
<proteinExistence type="inferred from homology"/>